<organism evidence="7 8">
    <name type="scientific">Kuraishia capsulata CBS 1993</name>
    <dbReference type="NCBI Taxonomy" id="1382522"/>
    <lineage>
        <taxon>Eukaryota</taxon>
        <taxon>Fungi</taxon>
        <taxon>Dikarya</taxon>
        <taxon>Ascomycota</taxon>
        <taxon>Saccharomycotina</taxon>
        <taxon>Pichiomycetes</taxon>
        <taxon>Pichiales</taxon>
        <taxon>Pichiaceae</taxon>
        <taxon>Kuraishia</taxon>
    </lineage>
</organism>
<dbReference type="Gene3D" id="1.10.20.10">
    <property type="entry name" value="Histone, subunit A"/>
    <property type="match status" value="1"/>
</dbReference>
<feature type="compositionally biased region" description="Acidic residues" evidence="5">
    <location>
        <begin position="242"/>
        <end position="254"/>
    </location>
</feature>
<dbReference type="OrthoDB" id="5402929at2759"/>
<name>W6MLF8_9ASCO</name>
<evidence type="ECO:0000256" key="4">
    <source>
        <dbReference type="ARBA" id="ARBA00023242"/>
    </source>
</evidence>
<dbReference type="Pfam" id="PF07524">
    <property type="entry name" value="Bromo_TP"/>
    <property type="match status" value="1"/>
</dbReference>
<evidence type="ECO:0000256" key="5">
    <source>
        <dbReference type="SAM" id="MobiDB-lite"/>
    </source>
</evidence>
<proteinExistence type="predicted"/>
<evidence type="ECO:0000259" key="6">
    <source>
        <dbReference type="SMART" id="SM00576"/>
    </source>
</evidence>
<evidence type="ECO:0000313" key="8">
    <source>
        <dbReference type="Proteomes" id="UP000019384"/>
    </source>
</evidence>
<dbReference type="GO" id="GO:0046982">
    <property type="term" value="F:protein heterodimerization activity"/>
    <property type="evidence" value="ECO:0007669"/>
    <property type="project" value="InterPro"/>
</dbReference>
<evidence type="ECO:0000256" key="2">
    <source>
        <dbReference type="ARBA" id="ARBA00023015"/>
    </source>
</evidence>
<feature type="region of interest" description="Disordered" evidence="5">
    <location>
        <begin position="196"/>
        <end position="215"/>
    </location>
</feature>
<dbReference type="CDD" id="cd00076">
    <property type="entry name" value="HFD_SF"/>
    <property type="match status" value="1"/>
</dbReference>
<dbReference type="AlphaFoldDB" id="W6MLF8"/>
<evidence type="ECO:0000256" key="1">
    <source>
        <dbReference type="ARBA" id="ARBA00004123"/>
    </source>
</evidence>
<dbReference type="GO" id="GO:0005634">
    <property type="term" value="C:nucleus"/>
    <property type="evidence" value="ECO:0007669"/>
    <property type="project" value="UniProtKB-SubCell"/>
</dbReference>
<sequence length="270" mass="30286">MSNEEFYFALLRISIAQLLRSHGFDKCSNKSLDILTDTYIRFMQLIVKNMAKLSETRGQGIDDVTIQDLAEALVEVKLIRPSSKLDPYDLSPFNATGVENFEKWFLSATPDRAREVARPNREIAEDIIKESLGFGETSVNNFKNILSNKAPGTETTSQVGEIVVDEDWIQLTLRGQLDGKDTRFKGSVLVDYLPKTKEASKEPGPSSTSRKLSRRANHDFLVLGNTPENLIDHLPYIKESDSESEPDEFIEELNGESSGGAENQDSMDFE</sequence>
<evidence type="ECO:0000313" key="7">
    <source>
        <dbReference type="EMBL" id="CDK25642.1"/>
    </source>
</evidence>
<gene>
    <name evidence="7" type="ORF">KUCA_T00001612001</name>
</gene>
<dbReference type="EMBL" id="HG793126">
    <property type="protein sequence ID" value="CDK25642.1"/>
    <property type="molecule type" value="Genomic_DNA"/>
</dbReference>
<dbReference type="Proteomes" id="UP000019384">
    <property type="component" value="Unassembled WGS sequence"/>
</dbReference>
<dbReference type="HOGENOM" id="CLU_095075_0_0_1"/>
<keyword evidence="3" id="KW-0804">Transcription</keyword>
<dbReference type="InterPro" id="IPR009072">
    <property type="entry name" value="Histone-fold"/>
</dbReference>
<reference evidence="7" key="2">
    <citation type="submission" date="2014-02" db="EMBL/GenBank/DDBJ databases">
        <title>Complete DNA sequence of /Kuraishia capsulata/ illustrates novel genomic features among budding yeasts (/Saccharomycotina/).</title>
        <authorList>
            <person name="Morales L."/>
            <person name="Noel B."/>
            <person name="Porcel B."/>
            <person name="Marcet-Houben M."/>
            <person name="Hullo M-F."/>
            <person name="Sacerdot C."/>
            <person name="Tekaia F."/>
            <person name="Leh-Louis V."/>
            <person name="Despons L."/>
            <person name="Khanna V."/>
            <person name="Aury J-M."/>
            <person name="Barbe V."/>
            <person name="Couloux A."/>
            <person name="Labadie K."/>
            <person name="Pelletier E."/>
            <person name="Souciet J-L."/>
            <person name="Boekhout T."/>
            <person name="Gabaldon T."/>
            <person name="Wincker P."/>
            <person name="Dujon B."/>
        </authorList>
    </citation>
    <scope>NUCLEOTIDE SEQUENCE</scope>
    <source>
        <strain evidence="7">CBS 1993</strain>
    </source>
</reference>
<dbReference type="SMART" id="SM00576">
    <property type="entry name" value="BTP"/>
    <property type="match status" value="1"/>
</dbReference>
<reference evidence="7" key="1">
    <citation type="submission" date="2013-12" db="EMBL/GenBank/DDBJ databases">
        <authorList>
            <person name="Genoscope - CEA"/>
        </authorList>
    </citation>
    <scope>NUCLEOTIDE SEQUENCE</scope>
    <source>
        <strain evidence="7">CBS 1993</strain>
    </source>
</reference>
<keyword evidence="2" id="KW-0805">Transcription regulation</keyword>
<dbReference type="GeneID" id="34519042"/>
<protein>
    <recommendedName>
        <fullName evidence="6">Bromodomain associated domain-containing protein</fullName>
    </recommendedName>
</protein>
<keyword evidence="4" id="KW-0539">Nucleus</keyword>
<dbReference type="InterPro" id="IPR006565">
    <property type="entry name" value="BTP"/>
</dbReference>
<accession>W6MLF8</accession>
<evidence type="ECO:0000256" key="3">
    <source>
        <dbReference type="ARBA" id="ARBA00023163"/>
    </source>
</evidence>
<dbReference type="STRING" id="1382522.W6MLF8"/>
<feature type="region of interest" description="Disordered" evidence="5">
    <location>
        <begin position="233"/>
        <end position="270"/>
    </location>
</feature>
<dbReference type="RefSeq" id="XP_022457654.1">
    <property type="nucleotide sequence ID" value="XM_022603811.1"/>
</dbReference>
<keyword evidence="8" id="KW-1185">Reference proteome</keyword>
<comment type="subcellular location">
    <subcellularLocation>
        <location evidence="1">Nucleus</location>
    </subcellularLocation>
</comment>
<feature type="domain" description="Bromodomain associated" evidence="6">
    <location>
        <begin position="4"/>
        <end position="82"/>
    </location>
</feature>